<dbReference type="InterPro" id="IPR057568">
    <property type="entry name" value="CortBP2_NAV1-like_AAA_lid"/>
</dbReference>
<keyword evidence="10" id="KW-0966">Cell projection</keyword>
<keyword evidence="5" id="KW-0963">Cytoplasm</keyword>
<keyword evidence="8" id="KW-0770">Synapse</keyword>
<comment type="subunit">
    <text evidence="12">Interacts with CTTN/cortactin SH3 domain. Interacts with STRN, STRN4/zinedin and MOB4/phocein; this interactions mediate the association with the STRIPAK core complex and may regulate dendritic spine distribution of the STRIPAK complex in hippocampal neurons. Activation of glutamate receptors weakens the interaction with STRN and STRN4.</text>
</comment>
<dbReference type="GO" id="GO:0005524">
    <property type="term" value="F:ATP binding"/>
    <property type="evidence" value="ECO:0007669"/>
    <property type="project" value="InterPro"/>
</dbReference>
<evidence type="ECO:0000259" key="17">
    <source>
        <dbReference type="Pfam" id="PF09727"/>
    </source>
</evidence>
<dbReference type="Pfam" id="PF13637">
    <property type="entry name" value="Ank_4"/>
    <property type="match status" value="1"/>
</dbReference>
<comment type="subcellular location">
    <subcellularLocation>
        <location evidence="2">Cell projection</location>
        <location evidence="2">Dendritic spine</location>
    </subcellularLocation>
    <subcellularLocation>
        <location evidence="1">Cytoplasm</location>
        <location evidence="1">Cell cortex</location>
    </subcellularLocation>
</comment>
<feature type="compositionally biased region" description="Low complexity" evidence="15">
    <location>
        <begin position="693"/>
        <end position="724"/>
    </location>
</feature>
<feature type="compositionally biased region" description="Polar residues" evidence="15">
    <location>
        <begin position="1715"/>
        <end position="1728"/>
    </location>
</feature>
<evidence type="ECO:0000256" key="14">
    <source>
        <dbReference type="SAM" id="Coils"/>
    </source>
</evidence>
<dbReference type="InterPro" id="IPR019131">
    <property type="entry name" value="Cortactin-binding_p2_N"/>
</dbReference>
<gene>
    <name evidence="19" type="ORF">HOLleu_06389</name>
</gene>
<feature type="repeat" description="ANK" evidence="13">
    <location>
        <begin position="973"/>
        <end position="1005"/>
    </location>
</feature>
<feature type="compositionally biased region" description="Low complexity" evidence="15">
    <location>
        <begin position="638"/>
        <end position="653"/>
    </location>
</feature>
<dbReference type="SUPFAM" id="SSF48403">
    <property type="entry name" value="Ankyrin repeat"/>
    <property type="match status" value="1"/>
</dbReference>
<dbReference type="Proteomes" id="UP001152320">
    <property type="component" value="Chromosome 2"/>
</dbReference>
<feature type="domain" description="CortBP2/NAV1-like AAA+ ATPase lid" evidence="18">
    <location>
        <begin position="1463"/>
        <end position="1534"/>
    </location>
</feature>
<feature type="repeat" description="ANK" evidence="13">
    <location>
        <begin position="940"/>
        <end position="972"/>
    </location>
</feature>
<keyword evidence="13" id="KW-0040">ANK repeat</keyword>
<evidence type="ECO:0000256" key="15">
    <source>
        <dbReference type="SAM" id="MobiDB-lite"/>
    </source>
</evidence>
<evidence type="ECO:0000313" key="19">
    <source>
        <dbReference type="EMBL" id="KAJ8047401.1"/>
    </source>
</evidence>
<dbReference type="GO" id="GO:0005938">
    <property type="term" value="C:cell cortex"/>
    <property type="evidence" value="ECO:0007669"/>
    <property type="project" value="UniProtKB-SubCell"/>
</dbReference>
<evidence type="ECO:0000256" key="5">
    <source>
        <dbReference type="ARBA" id="ARBA00022490"/>
    </source>
</evidence>
<dbReference type="GO" id="GO:0043197">
    <property type="term" value="C:dendritic spine"/>
    <property type="evidence" value="ECO:0007669"/>
    <property type="project" value="UniProtKB-SubCell"/>
</dbReference>
<evidence type="ECO:0000313" key="20">
    <source>
        <dbReference type="Proteomes" id="UP001152320"/>
    </source>
</evidence>
<comment type="function">
    <text evidence="11">Regulates the dendritic spine distribution of CTTN/cortactin in hippocampal neurons, and thus controls dendritic spinogenesis and dendritic spine maintenance. Associates with the striatin-interacting phosphatase and kinase (STRIPAK) core complex to regulate dendritic spine distribution of the STRIPAK complex in hippocampal neurons.</text>
</comment>
<keyword evidence="7" id="KW-0677">Repeat</keyword>
<dbReference type="InterPro" id="IPR002110">
    <property type="entry name" value="Ankyrin_rpt"/>
</dbReference>
<organism evidence="19 20">
    <name type="scientific">Holothuria leucospilota</name>
    <name type="common">Black long sea cucumber</name>
    <name type="synonym">Mertensiothuria leucospilota</name>
    <dbReference type="NCBI Taxonomy" id="206669"/>
    <lineage>
        <taxon>Eukaryota</taxon>
        <taxon>Metazoa</taxon>
        <taxon>Echinodermata</taxon>
        <taxon>Eleutherozoa</taxon>
        <taxon>Echinozoa</taxon>
        <taxon>Holothuroidea</taxon>
        <taxon>Aspidochirotacea</taxon>
        <taxon>Aspidochirotida</taxon>
        <taxon>Holothuriidae</taxon>
        <taxon>Holothuria</taxon>
    </lineage>
</organism>
<dbReference type="OrthoDB" id="6021133at2759"/>
<sequence>MSVSVTPDGLKMKNKTLVRNSDSYKDLASGASTPCAEKSSQSKDNRMAILSFSKNDLLQLLGLLEAELEARELVISSLKSERAKILHPSSNNHQQYTLHDPYAALSRDEDGKGPLEDGKKAVSDPVAILQMMVDRHKSAEEHMKKQLDELSKSHNQVLKELALERQKHAQETAHGDDVTYFLEKDRERLSQQVDFEKAQQKKMERETKRAQTVLIDERKKHMSVVKALLDEHRFLQNELAEALQRLEQADCEAHACKVDMSKALSLLNSERQKAEKREAEIERQISEFDIEREQLMGKLKREESRTKKLQESIEIANARISELEHVLELSRDLQEKDTRDMVGRTKVTETKFLEESPSVSPITYRPKSSTFPSTSSAQVNFARSSKLFTPRGFKSSLRTEKSESSSGSSEELSSPNTQKVNLRTKNRSSGEFVSKRGSNESLEKSSGDETVIDAESFLVTGKPKVASVTPSRRIDTVKKGPSPSNSMDKLSTKGTATPPTDLTKISKIPAMTKKVVTVGVVSPQQTRKSSEPEATPPKVMDVSHVKENKEPPSKPLTRPNNLSTPPPPVGGGGVTSDQTHEVTHKQTDVLSPTGSAPGRPILPYTTFSGVNVKAKAAQLISPNSKRNFVSGSPAGMKATSSSPAASVGSSKPATQVNGNVAGDPGTTNSPPGVHGTKRASPRGTPPPVPPNKPTLIPQKFASSSTSSPPLSACTSVSSSSSSVSPPLPSGTKHNTPISPPPIANKRPDSLVEARKLFYANKHGSGSVSVNSDNPSTVHVRNTHNVNSNNSNNYRSSSDVLEIDVPPLDRFPAAPVPVKVGSKMENEQDSCCLNESNPAMLLCQSVLAQNAVWHCMFTFQGTPSWIASPAPCLLNWTGPLHQAALRSDSATICRLIEEKNSPNISDKDGSTPLYVAALVGSDECVELLLNLGSNCSVHEEHGFTPLHAAAYEGHTKCCKLLIDHGSKVNCPDDQDWCPIHWAVVKGHVDCVRILYDKGASLGRTTKTGWTVFHIAARFGQNDCLKSLLDLKRSDNNDNSRDNNHNPMTSSQLKALISTPDQDSWTVAHLLASSGNLHGLKILNNAGLLFLNIKDQWNQSPLDIATDSCKDYLNSLVGIKVHVTLDLTNHPPKLDTMPFVKSPRGTDKKMYTIGSVTVGPTLTWDDFYTKVSDLLGSHCQFLNSIVRLEEKPQNLENGSKSPQEIGITRKSIYQLKCATTEWSVGQVPSSIPYDMFSSTPDVTIKLNGARQCSLDHLAYDSLIPLETLQNYLRLIEQYKRVIFYGPVGSGKTSLAIKMAEIIKARLEASGRHSDMTYIPLNSRVTHQEFVKLLLSKGFLVPTSPSTFQPKPICPVLILDGLEKVSMSDVFGDLLQSLERPTSPVPIKVPNSGSSSSFILNRECVIIGSMDKARLSVDLSVQQHLRWIRLHWEQEPVVSLLMRHLLRKLADHQRSSAIDEESIMPVTWVCQVWHSFNESLVRLGLPDLVIGPKKFYACPFGSDMVETISRWMCLLWNHSLAPLVEEAVHRGNMMKNSPELHSKEREKVANTALYVLLQKAVFPGCPVANGGREDYFSSFRGVSATLSQLNSATSNNTRRPRRSKSMDRNRTSNKAAAMAKRQMLQEYAGSESNRSGRSFIPRRIGGGSSRSSPSPPPVPEKPKFSSSGSKSIPSSPAEERDLMESLLKLNTSQEESSIEELIQLQEKLFGQNNNRMTHYNSRTNSERNGTIHSPEDVGKEQNYSRPMPHGTPTKSNRKNGVEDAVWSVWEETV</sequence>
<dbReference type="GO" id="GO:0016887">
    <property type="term" value="F:ATP hydrolysis activity"/>
    <property type="evidence" value="ECO:0007669"/>
    <property type="project" value="InterPro"/>
</dbReference>
<evidence type="ECO:0000256" key="4">
    <source>
        <dbReference type="ARBA" id="ARBA00022481"/>
    </source>
</evidence>
<feature type="compositionally biased region" description="Pro residues" evidence="15">
    <location>
        <begin position="683"/>
        <end position="692"/>
    </location>
</feature>
<dbReference type="EMBL" id="JAIZAY010000002">
    <property type="protein sequence ID" value="KAJ8047401.1"/>
    <property type="molecule type" value="Genomic_DNA"/>
</dbReference>
<feature type="compositionally biased region" description="Polar residues" evidence="15">
    <location>
        <begin position="415"/>
        <end position="431"/>
    </location>
</feature>
<dbReference type="Gene3D" id="3.40.50.300">
    <property type="entry name" value="P-loop containing nucleotide triphosphate hydrolases"/>
    <property type="match status" value="1"/>
</dbReference>
<dbReference type="InterPro" id="IPR027417">
    <property type="entry name" value="P-loop_NTPase"/>
</dbReference>
<evidence type="ECO:0000256" key="1">
    <source>
        <dbReference type="ARBA" id="ARBA00004544"/>
    </source>
</evidence>
<dbReference type="InterPro" id="IPR011704">
    <property type="entry name" value="ATPase_dyneun-rel_AAA"/>
</dbReference>
<dbReference type="InterPro" id="IPR036770">
    <property type="entry name" value="Ankyrin_rpt-contain_sf"/>
</dbReference>
<evidence type="ECO:0000256" key="10">
    <source>
        <dbReference type="ARBA" id="ARBA00023273"/>
    </source>
</evidence>
<feature type="compositionally biased region" description="Low complexity" evidence="15">
    <location>
        <begin position="1661"/>
        <end position="1673"/>
    </location>
</feature>
<dbReference type="SUPFAM" id="SSF52540">
    <property type="entry name" value="P-loop containing nucleoside triphosphate hydrolases"/>
    <property type="match status" value="1"/>
</dbReference>
<dbReference type="PROSITE" id="PS50297">
    <property type="entry name" value="ANK_REP_REGION"/>
    <property type="match status" value="3"/>
</dbReference>
<feature type="region of interest" description="Disordered" evidence="15">
    <location>
        <begin position="355"/>
        <end position="376"/>
    </location>
</feature>
<evidence type="ECO:0000256" key="8">
    <source>
        <dbReference type="ARBA" id="ARBA00023018"/>
    </source>
</evidence>
<dbReference type="PANTHER" id="PTHR23166:SF5">
    <property type="entry name" value="CTTNBP2 N-TERMINAL-LIKE PROTEIN"/>
    <property type="match status" value="1"/>
</dbReference>
<feature type="domain" description="ATPase dynein-related AAA" evidence="16">
    <location>
        <begin position="1279"/>
        <end position="1410"/>
    </location>
</feature>
<protein>
    <recommendedName>
        <fullName evidence="3">Cortactin-binding protein 2</fullName>
    </recommendedName>
</protein>
<dbReference type="Pfam" id="PF07728">
    <property type="entry name" value="AAA_5"/>
    <property type="match status" value="1"/>
</dbReference>
<feature type="region of interest" description="Disordered" evidence="15">
    <location>
        <begin position="1586"/>
        <end position="1677"/>
    </location>
</feature>
<feature type="compositionally biased region" description="Polar residues" evidence="15">
    <location>
        <begin position="357"/>
        <end position="376"/>
    </location>
</feature>
<evidence type="ECO:0000256" key="3">
    <source>
        <dbReference type="ARBA" id="ARBA00017042"/>
    </source>
</evidence>
<feature type="region of interest" description="Disordered" evidence="15">
    <location>
        <begin position="521"/>
        <end position="600"/>
    </location>
</feature>
<dbReference type="SMART" id="SM00248">
    <property type="entry name" value="ANK"/>
    <property type="match status" value="6"/>
</dbReference>
<keyword evidence="6" id="KW-0597">Phosphoprotein</keyword>
<dbReference type="Pfam" id="PF12796">
    <property type="entry name" value="Ank_2"/>
    <property type="match status" value="1"/>
</dbReference>
<feature type="region of interest" description="Disordered" evidence="15">
    <location>
        <begin position="624"/>
        <end position="746"/>
    </location>
</feature>
<evidence type="ECO:0000256" key="13">
    <source>
        <dbReference type="PROSITE-ProRule" id="PRU00023"/>
    </source>
</evidence>
<feature type="compositionally biased region" description="Basic and acidic residues" evidence="15">
    <location>
        <begin position="578"/>
        <end position="587"/>
    </location>
</feature>
<name>A0A9Q1HJJ0_HOLLE</name>
<proteinExistence type="predicted"/>
<evidence type="ECO:0000256" key="6">
    <source>
        <dbReference type="ARBA" id="ARBA00022553"/>
    </source>
</evidence>
<keyword evidence="9 14" id="KW-0175">Coiled coil</keyword>
<feature type="region of interest" description="Disordered" evidence="15">
    <location>
        <begin position="392"/>
        <end position="508"/>
    </location>
</feature>
<feature type="region of interest" description="Disordered" evidence="15">
    <location>
        <begin position="1715"/>
        <end position="1758"/>
    </location>
</feature>
<feature type="region of interest" description="Disordered" evidence="15">
    <location>
        <begin position="23"/>
        <end position="43"/>
    </location>
</feature>
<evidence type="ECO:0000256" key="12">
    <source>
        <dbReference type="ARBA" id="ARBA00044767"/>
    </source>
</evidence>
<dbReference type="InterPro" id="IPR050719">
    <property type="entry name" value="Cortactin-Actin_Reg"/>
</dbReference>
<dbReference type="PANTHER" id="PTHR23166">
    <property type="entry name" value="FILAMIN/GPBP-INTERACTING PROTEIN"/>
    <property type="match status" value="1"/>
</dbReference>
<feature type="coiled-coil region" evidence="14">
    <location>
        <begin position="186"/>
        <end position="326"/>
    </location>
</feature>
<evidence type="ECO:0000259" key="18">
    <source>
        <dbReference type="Pfam" id="PF25408"/>
    </source>
</evidence>
<evidence type="ECO:0000256" key="11">
    <source>
        <dbReference type="ARBA" id="ARBA00044742"/>
    </source>
</evidence>
<feature type="compositionally biased region" description="Basic and acidic residues" evidence="15">
    <location>
        <begin position="433"/>
        <end position="447"/>
    </location>
</feature>
<dbReference type="Pfam" id="PF09727">
    <property type="entry name" value="CortBP2"/>
    <property type="match status" value="1"/>
</dbReference>
<feature type="repeat" description="ANK" evidence="13">
    <location>
        <begin position="907"/>
        <end position="939"/>
    </location>
</feature>
<dbReference type="PROSITE" id="PS50088">
    <property type="entry name" value="ANK_REPEAT"/>
    <property type="match status" value="3"/>
</dbReference>
<feature type="compositionally biased region" description="Low complexity" evidence="15">
    <location>
        <begin position="404"/>
        <end position="414"/>
    </location>
</feature>
<keyword evidence="4" id="KW-0488">Methylation</keyword>
<feature type="compositionally biased region" description="Polar residues" evidence="15">
    <location>
        <begin position="482"/>
        <end position="500"/>
    </location>
</feature>
<feature type="compositionally biased region" description="Basic and acidic residues" evidence="15">
    <location>
        <begin position="541"/>
        <end position="552"/>
    </location>
</feature>
<keyword evidence="20" id="KW-1185">Reference proteome</keyword>
<dbReference type="Pfam" id="PF25408">
    <property type="entry name" value="AAA_lid_NAV1"/>
    <property type="match status" value="1"/>
</dbReference>
<reference evidence="19" key="1">
    <citation type="submission" date="2021-10" db="EMBL/GenBank/DDBJ databases">
        <title>Tropical sea cucumber genome reveals ecological adaptation and Cuvierian tubules defense mechanism.</title>
        <authorList>
            <person name="Chen T."/>
        </authorList>
    </citation>
    <scope>NUCLEOTIDE SEQUENCE</scope>
    <source>
        <strain evidence="19">Nanhai2018</strain>
        <tissue evidence="19">Muscle</tissue>
    </source>
</reference>
<evidence type="ECO:0000256" key="2">
    <source>
        <dbReference type="ARBA" id="ARBA00004552"/>
    </source>
</evidence>
<accession>A0A9Q1HJJ0</accession>
<feature type="domain" description="Cortactin-binding protein-2 N-terminal" evidence="17">
    <location>
        <begin position="52"/>
        <end position="232"/>
    </location>
</feature>
<comment type="caution">
    <text evidence="19">The sequence shown here is derived from an EMBL/GenBank/DDBJ whole genome shotgun (WGS) entry which is preliminary data.</text>
</comment>
<dbReference type="Gene3D" id="1.25.40.20">
    <property type="entry name" value="Ankyrin repeat-containing domain"/>
    <property type="match status" value="1"/>
</dbReference>
<evidence type="ECO:0000256" key="9">
    <source>
        <dbReference type="ARBA" id="ARBA00023054"/>
    </source>
</evidence>
<evidence type="ECO:0000256" key="7">
    <source>
        <dbReference type="ARBA" id="ARBA00022737"/>
    </source>
</evidence>
<evidence type="ECO:0000259" key="16">
    <source>
        <dbReference type="Pfam" id="PF07728"/>
    </source>
</evidence>